<dbReference type="GO" id="GO:0004842">
    <property type="term" value="F:ubiquitin-protein transferase activity"/>
    <property type="evidence" value="ECO:0007669"/>
    <property type="project" value="InterPro"/>
</dbReference>
<sequence length="496" mass="57776">MSDIINDKKIICDHKEVEKKIICEREEAASTKSKVEASVIKKVNKDSRAKGKKEVKETKCSICCESYSSSIRKKIECPKCNNATCKKCIETYLLGNDKDVPTCMHCNLEFSTAFMFENTSKVFFRDRFINKKAKKVFNEQKLLLPSTLITYNKKKENNQRQYQILQEISELQERIDSLSYEYNSLKNNFTVNEKLDDKIHRPCPVNDCKGYLSSAWKCGLCEVWVCPDCGNVKKERLQRNEHPHICNEDDKKTLLMLKKDTKPCPGCYKPIHKTEGCDQMFCVECHTAFSWITGKKVNGVIHNPHYYEFQRQQNGGNAPRVAGDNPCGINENELPPLYLIRTKLNGANVLRSLNRSNSSGLKLESIHMACAHNQEFVNIKVQNNININNREYLYTTYREKYLDNDKEYDEKIWISNIKAEIKKVDKNKQIKMIYDMVHSVMIDIFNKFIGSPVCNEEEYISEFNAIRIYANEQLKKISEYYGTKVYLYKSDFKLEF</sequence>
<evidence type="ECO:0000256" key="2">
    <source>
        <dbReference type="ARBA" id="ARBA00022723"/>
    </source>
</evidence>
<feature type="domain" description="RING-type" evidence="8">
    <location>
        <begin position="60"/>
        <end position="107"/>
    </location>
</feature>
<dbReference type="Gene3D" id="3.30.40.10">
    <property type="entry name" value="Zinc/RING finger domain, C3HC4 (zinc finger)"/>
    <property type="match status" value="1"/>
</dbReference>
<dbReference type="GO" id="GO:0008270">
    <property type="term" value="F:zinc ion binding"/>
    <property type="evidence" value="ECO:0007669"/>
    <property type="project" value="UniProtKB-KW"/>
</dbReference>
<dbReference type="PROSITE" id="PS50089">
    <property type="entry name" value="ZF_RING_2"/>
    <property type="match status" value="1"/>
</dbReference>
<dbReference type="InterPro" id="IPR031127">
    <property type="entry name" value="E3_UB_ligase_RBR"/>
</dbReference>
<evidence type="ECO:0000259" key="8">
    <source>
        <dbReference type="PROSITE" id="PS50089"/>
    </source>
</evidence>
<dbReference type="SUPFAM" id="SSF57850">
    <property type="entry name" value="RING/U-box"/>
    <property type="match status" value="1"/>
</dbReference>
<keyword evidence="6" id="KW-0862">Zinc</keyword>
<evidence type="ECO:0000256" key="5">
    <source>
        <dbReference type="ARBA" id="ARBA00022786"/>
    </source>
</evidence>
<keyword evidence="5" id="KW-0833">Ubl conjugation pathway</keyword>
<reference evidence="10" key="1">
    <citation type="journal article" date="2017" name="Science">
        <title>Giant viruses with an expanded complement of translation system components.</title>
        <authorList>
            <person name="Schulz F."/>
            <person name="Yutin N."/>
            <person name="Ivanova N.N."/>
            <person name="Ortega D.R."/>
            <person name="Lee T.K."/>
            <person name="Vierheilig J."/>
            <person name="Daims H."/>
            <person name="Horn M."/>
            <person name="Wagner M."/>
            <person name="Jensen G.J."/>
            <person name="Kyrpides N.C."/>
            <person name="Koonin E.V."/>
            <person name="Woyke T."/>
        </authorList>
    </citation>
    <scope>NUCLEOTIDE SEQUENCE</scope>
    <source>
        <strain evidence="10">ILV1</strain>
    </source>
</reference>
<dbReference type="GO" id="GO:0016567">
    <property type="term" value="P:protein ubiquitination"/>
    <property type="evidence" value="ECO:0007669"/>
    <property type="project" value="InterPro"/>
</dbReference>
<keyword evidence="3" id="KW-0677">Repeat</keyword>
<dbReference type="PANTHER" id="PTHR11685">
    <property type="entry name" value="RBR FAMILY RING FINGER AND IBR DOMAIN-CONTAINING"/>
    <property type="match status" value="1"/>
</dbReference>
<dbReference type="InterPro" id="IPR013083">
    <property type="entry name" value="Znf_RING/FYVE/PHD"/>
</dbReference>
<gene>
    <name evidence="10" type="ORF">Indivirus_10_8</name>
</gene>
<dbReference type="InterPro" id="IPR011011">
    <property type="entry name" value="Znf_FYVE_PHD"/>
</dbReference>
<name>A0A1V0SEH8_9VIRU</name>
<evidence type="ECO:0000313" key="10">
    <source>
        <dbReference type="EMBL" id="ARF10048.1"/>
    </source>
</evidence>
<evidence type="ECO:0000256" key="6">
    <source>
        <dbReference type="ARBA" id="ARBA00022833"/>
    </source>
</evidence>
<proteinExistence type="predicted"/>
<keyword evidence="2" id="KW-0479">Metal-binding</keyword>
<evidence type="ECO:0000256" key="3">
    <source>
        <dbReference type="ARBA" id="ARBA00022737"/>
    </source>
</evidence>
<evidence type="ECO:0000256" key="1">
    <source>
        <dbReference type="ARBA" id="ARBA00022679"/>
    </source>
</evidence>
<dbReference type="Gene3D" id="1.20.120.1750">
    <property type="match status" value="1"/>
</dbReference>
<protein>
    <submittedName>
        <fullName evidence="10">RING finger protein</fullName>
    </submittedName>
</protein>
<dbReference type="InterPro" id="IPR044066">
    <property type="entry name" value="TRIAD_supradom"/>
</dbReference>
<evidence type="ECO:0000256" key="7">
    <source>
        <dbReference type="PROSITE-ProRule" id="PRU00175"/>
    </source>
</evidence>
<keyword evidence="4 7" id="KW-0863">Zinc-finger</keyword>
<keyword evidence="1" id="KW-0808">Transferase</keyword>
<dbReference type="SUPFAM" id="SSF57903">
    <property type="entry name" value="FYVE/PHD zinc finger"/>
    <property type="match status" value="1"/>
</dbReference>
<dbReference type="EMBL" id="KY684094">
    <property type="protein sequence ID" value="ARF10048.1"/>
    <property type="molecule type" value="Genomic_DNA"/>
</dbReference>
<feature type="domain" description="RING-type" evidence="9">
    <location>
        <begin position="56"/>
        <end position="316"/>
    </location>
</feature>
<evidence type="ECO:0000259" key="9">
    <source>
        <dbReference type="PROSITE" id="PS51873"/>
    </source>
</evidence>
<accession>A0A1V0SEH8</accession>
<dbReference type="InterPro" id="IPR001841">
    <property type="entry name" value="Znf_RING"/>
</dbReference>
<dbReference type="PROSITE" id="PS51873">
    <property type="entry name" value="TRIAD"/>
    <property type="match status" value="1"/>
</dbReference>
<evidence type="ECO:0000256" key="4">
    <source>
        <dbReference type="ARBA" id="ARBA00022771"/>
    </source>
</evidence>
<organism evidence="10">
    <name type="scientific">Indivirus ILV1</name>
    <dbReference type="NCBI Taxonomy" id="1977633"/>
    <lineage>
        <taxon>Viruses</taxon>
        <taxon>Varidnaviria</taxon>
        <taxon>Bamfordvirae</taxon>
        <taxon>Nucleocytoviricota</taxon>
        <taxon>Megaviricetes</taxon>
        <taxon>Imitervirales</taxon>
        <taxon>Mimiviridae</taxon>
        <taxon>Klosneuvirinae</taxon>
        <taxon>Indivirus</taxon>
    </lineage>
</organism>